<dbReference type="OrthoDB" id="367448at2"/>
<evidence type="ECO:0000313" key="4">
    <source>
        <dbReference type="EMBL" id="PPC78347.1"/>
    </source>
</evidence>
<dbReference type="AlphaFoldDB" id="A0A2S5KU06"/>
<dbReference type="GO" id="GO:0009231">
    <property type="term" value="P:riboflavin biosynthetic process"/>
    <property type="evidence" value="ECO:0007669"/>
    <property type="project" value="TreeGrafter"/>
</dbReference>
<evidence type="ECO:0000313" key="5">
    <source>
        <dbReference type="Proteomes" id="UP000238196"/>
    </source>
</evidence>
<dbReference type="NCBIfam" id="TIGR01509">
    <property type="entry name" value="HAD-SF-IA-v3"/>
    <property type="match status" value="1"/>
</dbReference>
<dbReference type="PANTHER" id="PTHR46470:SF4">
    <property type="entry name" value="5-AMINO-6-(5-PHOSPHO-D-RIBITYLAMINO)URACIL PHOSPHATASE YIGB"/>
    <property type="match status" value="1"/>
</dbReference>
<evidence type="ECO:0000256" key="1">
    <source>
        <dbReference type="ARBA" id="ARBA00001946"/>
    </source>
</evidence>
<reference evidence="4 5" key="1">
    <citation type="submission" date="2018-02" db="EMBL/GenBank/DDBJ databases">
        <title>novel marine gammaproteobacteria from coastal saline agro ecosystem.</title>
        <authorList>
            <person name="Krishnan R."/>
            <person name="Ramesh Kumar N."/>
        </authorList>
    </citation>
    <scope>NUCLEOTIDE SEQUENCE [LARGE SCALE GENOMIC DNA]</scope>
    <source>
        <strain evidence="4 5">228</strain>
    </source>
</reference>
<dbReference type="NCBIfam" id="TIGR01549">
    <property type="entry name" value="HAD-SF-IA-v1"/>
    <property type="match status" value="1"/>
</dbReference>
<proteinExistence type="predicted"/>
<protein>
    <submittedName>
        <fullName evidence="4">Haloacid dehalogenase</fullName>
    </submittedName>
</protein>
<dbReference type="InterPro" id="IPR036412">
    <property type="entry name" value="HAD-like_sf"/>
</dbReference>
<dbReference type="Proteomes" id="UP000238196">
    <property type="component" value="Unassembled WGS sequence"/>
</dbReference>
<comment type="caution">
    <text evidence="4">The sequence shown here is derived from an EMBL/GenBank/DDBJ whole genome shotgun (WGS) entry which is preliminary data.</text>
</comment>
<sequence>MPIFVPLKSTLIWISSTLPMSMIKPIPVPVKNPHLDWICFDLDDTLWAVEPVIDRANSRMFDWLASHVPGAAERYSVTDWPRLRDGVRERFPATAHSVTALRQTVLDELMAALGHQGEQAVAWSQAAFEAFRVARNEVELFAPVENMLTTLQQAGYRLGVFSNGNADLQQIGIGRYFEVVLNADMVGAAKPEAAAFSALVQACGSEPRRMVYVGDHPHYDVAGANAAGLFSLWFNPEGAAWPAGQQRPSLEVACLSEIAAALALLQP</sequence>
<dbReference type="InterPro" id="IPR006439">
    <property type="entry name" value="HAD-SF_hydro_IA"/>
</dbReference>
<dbReference type="EMBL" id="PRLP01000016">
    <property type="protein sequence ID" value="PPC78347.1"/>
    <property type="molecule type" value="Genomic_DNA"/>
</dbReference>
<dbReference type="InterPro" id="IPR023214">
    <property type="entry name" value="HAD_sf"/>
</dbReference>
<dbReference type="PANTHER" id="PTHR46470">
    <property type="entry name" value="N-ACYLNEURAMINATE-9-PHOSPHATASE"/>
    <property type="match status" value="1"/>
</dbReference>
<evidence type="ECO:0000256" key="2">
    <source>
        <dbReference type="ARBA" id="ARBA00022801"/>
    </source>
</evidence>
<dbReference type="GO" id="GO:0016787">
    <property type="term" value="F:hydrolase activity"/>
    <property type="evidence" value="ECO:0007669"/>
    <property type="project" value="UniProtKB-KW"/>
</dbReference>
<dbReference type="SFLD" id="SFLDG01129">
    <property type="entry name" value="C1.5:_HAD__Beta-PGM__Phosphata"/>
    <property type="match status" value="1"/>
</dbReference>
<dbReference type="SUPFAM" id="SSF56784">
    <property type="entry name" value="HAD-like"/>
    <property type="match status" value="1"/>
</dbReference>
<name>A0A2S5KU06_9PROT</name>
<keyword evidence="2" id="KW-0378">Hydrolase</keyword>
<dbReference type="Pfam" id="PF00702">
    <property type="entry name" value="Hydrolase"/>
    <property type="match status" value="1"/>
</dbReference>
<accession>A0A2S5KU06</accession>
<comment type="cofactor">
    <cofactor evidence="1">
        <name>Mg(2+)</name>
        <dbReference type="ChEBI" id="CHEBI:18420"/>
    </cofactor>
</comment>
<dbReference type="InterPro" id="IPR051400">
    <property type="entry name" value="HAD-like_hydrolase"/>
</dbReference>
<evidence type="ECO:0000256" key="3">
    <source>
        <dbReference type="ARBA" id="ARBA00022842"/>
    </source>
</evidence>
<keyword evidence="3" id="KW-0460">Magnesium</keyword>
<dbReference type="Gene3D" id="3.40.50.1000">
    <property type="entry name" value="HAD superfamily/HAD-like"/>
    <property type="match status" value="1"/>
</dbReference>
<organism evidence="4 5">
    <name type="scientific">Proteobacteria bacterium 228</name>
    <dbReference type="NCBI Taxonomy" id="2083153"/>
    <lineage>
        <taxon>Bacteria</taxon>
        <taxon>Pseudomonadati</taxon>
        <taxon>Pseudomonadota</taxon>
    </lineage>
</organism>
<dbReference type="Gene3D" id="1.20.120.1600">
    <property type="match status" value="1"/>
</dbReference>
<dbReference type="SFLD" id="SFLDS00003">
    <property type="entry name" value="Haloacid_Dehalogenase"/>
    <property type="match status" value="1"/>
</dbReference>
<gene>
    <name evidence="4" type="ORF">C4K68_05790</name>
</gene>